<keyword evidence="3" id="KW-1185">Reference proteome</keyword>
<gene>
    <name evidence="2" type="ORF">I551_5364</name>
</gene>
<protein>
    <submittedName>
        <fullName evidence="2">Membrane protein</fullName>
    </submittedName>
</protein>
<evidence type="ECO:0000313" key="3">
    <source>
        <dbReference type="Proteomes" id="UP000020681"/>
    </source>
</evidence>
<dbReference type="EMBL" id="JAOL01000147">
    <property type="protein sequence ID" value="EUA88149.1"/>
    <property type="molecule type" value="Genomic_DNA"/>
</dbReference>
<feature type="transmembrane region" description="Helical" evidence="1">
    <location>
        <begin position="257"/>
        <end position="277"/>
    </location>
</feature>
<feature type="transmembrane region" description="Helical" evidence="1">
    <location>
        <begin position="106"/>
        <end position="122"/>
    </location>
</feature>
<feature type="transmembrane region" description="Helical" evidence="1">
    <location>
        <begin position="134"/>
        <end position="155"/>
    </location>
</feature>
<dbReference type="NCBIfam" id="NF038012">
    <property type="entry name" value="DMT_1"/>
    <property type="match status" value="1"/>
</dbReference>
<evidence type="ECO:0000256" key="1">
    <source>
        <dbReference type="SAM" id="Phobius"/>
    </source>
</evidence>
<name>A0ABN0QTQ5_MYCUL</name>
<comment type="caution">
    <text evidence="2">The sequence shown here is derived from an EMBL/GenBank/DDBJ whole genome shotgun (WGS) entry which is preliminary data.</text>
</comment>
<dbReference type="PANTHER" id="PTHR40761">
    <property type="entry name" value="CONSERVED INTEGRAL MEMBRANE ALANINE VALINE AND LEUCINE RICH PROTEIN-RELATED"/>
    <property type="match status" value="1"/>
</dbReference>
<evidence type="ECO:0000313" key="2">
    <source>
        <dbReference type="EMBL" id="EUA88149.1"/>
    </source>
</evidence>
<feature type="transmembrane region" description="Helical" evidence="1">
    <location>
        <begin position="6"/>
        <end position="25"/>
    </location>
</feature>
<proteinExistence type="predicted"/>
<sequence length="299" mass="31128">MANVEVSASLALGAALLAGVGYVVLQRSAQQVTEDEVGHFTLLHLSLRHGQWWLGSAAALSSFTLQAIALTMGSVVLVQSLQATALLFALPIDSWLTQHRITAREWMWAILLAGAVAVIVTAGDPTAGHARAPLSTWAVVAAVMIPALVVCVVAARVTSGALSAVLLAVSSASCAGRVHGVYQRRCRAHRHRLRAASARPEFYAWMTVLPIGLMLQQSSLRAGSLTASLPTITVARPVIASLLGVTVLDEVLQTGDLGVFVVLVAVAVVIVATVALARDEAAMMAPADNLNAAGQLAMP</sequence>
<keyword evidence="1" id="KW-0812">Transmembrane</keyword>
<accession>A0ABN0QTQ5</accession>
<reference evidence="2 3" key="1">
    <citation type="submission" date="2014-01" db="EMBL/GenBank/DDBJ databases">
        <authorList>
            <person name="Dobos K."/>
            <person name="Lenaerts A."/>
            <person name="Ordway D."/>
            <person name="DeGroote M.A."/>
            <person name="Parker T."/>
            <person name="Sizemore C."/>
            <person name="Tallon L.J."/>
            <person name="Sadzewicz L.K."/>
            <person name="Sengamalay N."/>
            <person name="Fraser C.M."/>
            <person name="Hine E."/>
            <person name="Shefchek K.A."/>
            <person name="Das S.P."/>
            <person name="Tettelin H."/>
        </authorList>
    </citation>
    <scope>NUCLEOTIDE SEQUENCE [LARGE SCALE GENOMIC DNA]</scope>
    <source>
        <strain evidence="2 3">Harvey</strain>
    </source>
</reference>
<keyword evidence="1" id="KW-1133">Transmembrane helix</keyword>
<feature type="transmembrane region" description="Helical" evidence="1">
    <location>
        <begin position="52"/>
        <end position="78"/>
    </location>
</feature>
<organism evidence="2 3">
    <name type="scientific">Mycobacterium ulcerans str. Harvey</name>
    <dbReference type="NCBI Taxonomy" id="1299332"/>
    <lineage>
        <taxon>Bacteria</taxon>
        <taxon>Bacillati</taxon>
        <taxon>Actinomycetota</taxon>
        <taxon>Actinomycetes</taxon>
        <taxon>Mycobacteriales</taxon>
        <taxon>Mycobacteriaceae</taxon>
        <taxon>Mycobacterium</taxon>
        <taxon>Mycobacterium ulcerans group</taxon>
    </lineage>
</organism>
<dbReference type="PANTHER" id="PTHR40761:SF1">
    <property type="entry name" value="CONSERVED INTEGRAL MEMBRANE ALANINE VALINE AND LEUCINE RICH PROTEIN-RELATED"/>
    <property type="match status" value="1"/>
</dbReference>
<dbReference type="Proteomes" id="UP000020681">
    <property type="component" value="Unassembled WGS sequence"/>
</dbReference>
<keyword evidence="1" id="KW-0472">Membrane</keyword>